<dbReference type="Gene3D" id="1.10.10.10">
    <property type="entry name" value="Winged helix-like DNA-binding domain superfamily/Winged helix DNA-binding domain"/>
    <property type="match status" value="1"/>
</dbReference>
<sequence>MFRTLSRYRFRLIPNVKQGTLSSQLRELERDGLLTRLVYPEVPPRVEYSLSEHGRTLAPVLTHMCEWGF</sequence>
<dbReference type="OrthoDB" id="9791143at2"/>
<reference evidence="5 6" key="1">
    <citation type="submission" date="2018-05" db="EMBL/GenBank/DDBJ databases">
        <title>Paenibacillus flagellatus sp. nov., isolated from selenium mineral soil.</title>
        <authorList>
            <person name="Dai X."/>
        </authorList>
    </citation>
    <scope>NUCLEOTIDE SEQUENCE [LARGE SCALE GENOMIC DNA]</scope>
    <source>
        <strain evidence="5 6">DXL2</strain>
    </source>
</reference>
<evidence type="ECO:0000259" key="4">
    <source>
        <dbReference type="PROSITE" id="PS51118"/>
    </source>
</evidence>
<feature type="domain" description="HTH hxlR-type" evidence="4">
    <location>
        <begin position="1"/>
        <end position="69"/>
    </location>
</feature>
<evidence type="ECO:0000313" key="5">
    <source>
        <dbReference type="EMBL" id="PYI54553.1"/>
    </source>
</evidence>
<dbReference type="PROSITE" id="PS51118">
    <property type="entry name" value="HTH_HXLR"/>
    <property type="match status" value="1"/>
</dbReference>
<comment type="caution">
    <text evidence="5">The sequence shown here is derived from an EMBL/GenBank/DDBJ whole genome shotgun (WGS) entry which is preliminary data.</text>
</comment>
<dbReference type="SUPFAM" id="SSF46785">
    <property type="entry name" value="Winged helix' DNA-binding domain"/>
    <property type="match status" value="1"/>
</dbReference>
<evidence type="ECO:0000256" key="1">
    <source>
        <dbReference type="ARBA" id="ARBA00023015"/>
    </source>
</evidence>
<keyword evidence="6" id="KW-1185">Reference proteome</keyword>
<keyword evidence="1" id="KW-0805">Transcription regulation</keyword>
<dbReference type="AlphaFoldDB" id="A0A2V5K9G6"/>
<keyword evidence="3" id="KW-0804">Transcription</keyword>
<dbReference type="Pfam" id="PF01638">
    <property type="entry name" value="HxlR"/>
    <property type="match status" value="1"/>
</dbReference>
<proteinExistence type="predicted"/>
<dbReference type="Proteomes" id="UP000247476">
    <property type="component" value="Unassembled WGS sequence"/>
</dbReference>
<dbReference type="InterPro" id="IPR036390">
    <property type="entry name" value="WH_DNA-bd_sf"/>
</dbReference>
<protein>
    <recommendedName>
        <fullName evidence="4">HTH hxlR-type domain-containing protein</fullName>
    </recommendedName>
</protein>
<evidence type="ECO:0000256" key="3">
    <source>
        <dbReference type="ARBA" id="ARBA00023163"/>
    </source>
</evidence>
<evidence type="ECO:0000256" key="2">
    <source>
        <dbReference type="ARBA" id="ARBA00023125"/>
    </source>
</evidence>
<dbReference type="PANTHER" id="PTHR33204">
    <property type="entry name" value="TRANSCRIPTIONAL REGULATOR, MARR FAMILY"/>
    <property type="match status" value="1"/>
</dbReference>
<name>A0A2V5K9G6_9BACL</name>
<gene>
    <name evidence="5" type="ORF">DLM86_13910</name>
</gene>
<organism evidence="5 6">
    <name type="scientific">Paenibacillus flagellatus</name>
    <dbReference type="NCBI Taxonomy" id="2211139"/>
    <lineage>
        <taxon>Bacteria</taxon>
        <taxon>Bacillati</taxon>
        <taxon>Bacillota</taxon>
        <taxon>Bacilli</taxon>
        <taxon>Bacillales</taxon>
        <taxon>Paenibacillaceae</taxon>
        <taxon>Paenibacillus</taxon>
    </lineage>
</organism>
<dbReference type="InterPro" id="IPR036388">
    <property type="entry name" value="WH-like_DNA-bd_sf"/>
</dbReference>
<dbReference type="PANTHER" id="PTHR33204:SF38">
    <property type="entry name" value="HTH-TYPE TRANSCRIPTIONAL ACTIVATOR HXLR"/>
    <property type="match status" value="1"/>
</dbReference>
<dbReference type="EMBL" id="QJVJ01000005">
    <property type="protein sequence ID" value="PYI54553.1"/>
    <property type="molecule type" value="Genomic_DNA"/>
</dbReference>
<evidence type="ECO:0000313" key="6">
    <source>
        <dbReference type="Proteomes" id="UP000247476"/>
    </source>
</evidence>
<accession>A0A2V5K9G6</accession>
<keyword evidence="2" id="KW-0238">DNA-binding</keyword>
<dbReference type="InterPro" id="IPR002577">
    <property type="entry name" value="HTH_HxlR"/>
</dbReference>
<dbReference type="GO" id="GO:0003677">
    <property type="term" value="F:DNA binding"/>
    <property type="evidence" value="ECO:0007669"/>
    <property type="project" value="UniProtKB-KW"/>
</dbReference>